<evidence type="ECO:0000259" key="9">
    <source>
        <dbReference type="PROSITE" id="PS50166"/>
    </source>
</evidence>
<dbReference type="InterPro" id="IPR044189">
    <property type="entry name" value="XPO4/7-like"/>
</dbReference>
<dbReference type="PROSITE" id="PS50166">
    <property type="entry name" value="IMPORTIN_B_NT"/>
    <property type="match status" value="1"/>
</dbReference>
<dbReference type="Gene3D" id="1.25.10.10">
    <property type="entry name" value="Leucine-rich Repeat Variant"/>
    <property type="match status" value="2"/>
</dbReference>
<dbReference type="GO" id="GO:0005737">
    <property type="term" value="C:cytoplasm"/>
    <property type="evidence" value="ECO:0007669"/>
    <property type="project" value="UniProtKB-SubCell"/>
</dbReference>
<gene>
    <name evidence="10" type="primary">CSON013531</name>
</gene>
<dbReference type="InterPro" id="IPR011989">
    <property type="entry name" value="ARM-like"/>
</dbReference>
<dbReference type="GO" id="GO:0006611">
    <property type="term" value="P:protein export from nucleus"/>
    <property type="evidence" value="ECO:0007669"/>
    <property type="project" value="TreeGrafter"/>
</dbReference>
<evidence type="ECO:0000256" key="5">
    <source>
        <dbReference type="ARBA" id="ARBA00022490"/>
    </source>
</evidence>
<dbReference type="OMA" id="SCKSIFH"/>
<evidence type="ECO:0000256" key="2">
    <source>
        <dbReference type="ARBA" id="ARBA00004496"/>
    </source>
</evidence>
<name>A0A336M8C7_CULSO</name>
<evidence type="ECO:0000313" key="10">
    <source>
        <dbReference type="EMBL" id="SSX26526.1"/>
    </source>
</evidence>
<dbReference type="VEuPathDB" id="VectorBase:CSON013531"/>
<dbReference type="SUPFAM" id="SSF48371">
    <property type="entry name" value="ARM repeat"/>
    <property type="match status" value="1"/>
</dbReference>
<proteinExistence type="inferred from homology"/>
<dbReference type="AlphaFoldDB" id="A0A336M8C7"/>
<evidence type="ECO:0000256" key="7">
    <source>
        <dbReference type="ARBA" id="ARBA00023242"/>
    </source>
</evidence>
<keyword evidence="6" id="KW-0653">Protein transport</keyword>
<dbReference type="InterPro" id="IPR016024">
    <property type="entry name" value="ARM-type_fold"/>
</dbReference>
<evidence type="ECO:0000256" key="8">
    <source>
        <dbReference type="ARBA" id="ARBA00040444"/>
    </source>
</evidence>
<organism evidence="10">
    <name type="scientific">Culicoides sonorensis</name>
    <name type="common">Biting midge</name>
    <dbReference type="NCBI Taxonomy" id="179676"/>
    <lineage>
        <taxon>Eukaryota</taxon>
        <taxon>Metazoa</taxon>
        <taxon>Ecdysozoa</taxon>
        <taxon>Arthropoda</taxon>
        <taxon>Hexapoda</taxon>
        <taxon>Insecta</taxon>
        <taxon>Pterygota</taxon>
        <taxon>Neoptera</taxon>
        <taxon>Endopterygota</taxon>
        <taxon>Diptera</taxon>
        <taxon>Nematocera</taxon>
        <taxon>Chironomoidea</taxon>
        <taxon>Ceratopogonidae</taxon>
        <taxon>Ceratopogoninae</taxon>
        <taxon>Culicoides</taxon>
        <taxon>Monoculicoides</taxon>
    </lineage>
</organism>
<evidence type="ECO:0000256" key="6">
    <source>
        <dbReference type="ARBA" id="ARBA00022927"/>
    </source>
</evidence>
<dbReference type="InterPro" id="IPR001494">
    <property type="entry name" value="Importin-beta_N"/>
</dbReference>
<evidence type="ECO:0000256" key="3">
    <source>
        <dbReference type="ARBA" id="ARBA00009466"/>
    </source>
</evidence>
<accession>A0A336M8C7</accession>
<comment type="similarity">
    <text evidence="3">Belongs to the exportin family.</text>
</comment>
<protein>
    <recommendedName>
        <fullName evidence="8">Exportin-4</fullName>
    </recommendedName>
</protein>
<keyword evidence="4" id="KW-0813">Transport</keyword>
<comment type="subcellular location">
    <subcellularLocation>
        <location evidence="2">Cytoplasm</location>
    </subcellularLocation>
    <subcellularLocation>
        <location evidence="1">Nucleus</location>
    </subcellularLocation>
</comment>
<dbReference type="PANTHER" id="PTHR12596">
    <property type="entry name" value="EXPORTIN 4,7-RELATED"/>
    <property type="match status" value="1"/>
</dbReference>
<dbReference type="GO" id="GO:0005643">
    <property type="term" value="C:nuclear pore"/>
    <property type="evidence" value="ECO:0007669"/>
    <property type="project" value="TreeGrafter"/>
</dbReference>
<evidence type="ECO:0000256" key="1">
    <source>
        <dbReference type="ARBA" id="ARBA00004123"/>
    </source>
</evidence>
<feature type="domain" description="Importin N-terminal" evidence="9">
    <location>
        <begin position="31"/>
        <end position="99"/>
    </location>
</feature>
<keyword evidence="7" id="KW-0539">Nucleus</keyword>
<sequence length="1126" mass="129452">MENELRNKLEIAAGIIMAPPNQVNPEERHQAESVFMQFRNNKNIEAIQLCQNILETSTVDLVLFECINIIKSILISSWELIQENERTSLRQYLLNFVLQHKHAPFFIREKILQVVAIMIKRNSLDDHGAERKMILEQAKSMFSTNDKSQITLASALVLAILQEHTECIKSEDTGLTFDQHFKAKKQFEATELRSVFTTVFDALGYCIQNTENIDALTANQLSKYLDIIEIILIWNYISPIIPKRLISMCETVAKINQNAPLRLNMTWEPIIFDPKVLQTFFYLYWKIRQVPDLRQKGLICLVQLSTLSGPVLTHKKELRLLYLKNYLSHLLQLLGNETCVEEIVGFTLIIRKLLLFHHSALDLREDSLEIYNLFIEKLFNITIKTVEATALEESDDSDLFMEAFENCLESWILLLQSKEELPSDYLNQFIIQIFNKYVQAHISPPEGIRMNDADHEELTEDVEKDRVRFKEQLVIVGTFSREVISHSLPILAKLLEDKIRSFAVTLQGLYTANVMVRETTTLQNIFEDIHWLLLITAYTIGNDCEGETPLIPSEINQYAQQKFATDIIDINKSLELIAKPEKDIAEIFPNPEQADQIIRLTASMLRLSELESTALKFQMGHLLSPELSSTLMFFMKIWVNTYLFPLPEYYESICEPIKTAFGINSECGTWILNYILTKVCSNIQQYSSEVNVIDDTVQVFLVILKQKHKCLPVYSSNVFNALLQMKDMNLHVDAKRGLLKGFVQIAGSISDESVRKAYLSQIFAPIAARYFAILHKPDLKASYQNEEIKLEVISIIEEVRGCVLGSYTLISSSLFQHFQVMFLELPELLNLYKNYNVIVELVLKLLCETVLNIDYASDEANSSLKTGIYQCCLAIIRVWVSANANKISTEIKTYDDCPEDILLILKLLTCLLSKTLIDDDDDGIIDSSQVVIYGLSNLMSLISMDLLRFPEFCSKYYQTIALFAESKSHKITQLDPDLFKQIINSVQHGLNTFTTEIQSYCFDFIVAVADVVYYERSPNSPTYNLVLPFLELIFNMIITRQIDAENKIESYGALFSLACAYKEQFSYLMNKLVTSQQNLQISERVQIELNTFQTSLDLNNNRIMRNRFTDKFDKFITGISFIYNVA</sequence>
<dbReference type="EMBL" id="UFQT01000682">
    <property type="protein sequence ID" value="SSX26526.1"/>
    <property type="molecule type" value="Genomic_DNA"/>
</dbReference>
<dbReference type="PANTHER" id="PTHR12596:SF1">
    <property type="entry name" value="EXPORTIN-4"/>
    <property type="match status" value="1"/>
</dbReference>
<keyword evidence="5" id="KW-0963">Cytoplasm</keyword>
<reference evidence="10" key="1">
    <citation type="submission" date="2018-07" db="EMBL/GenBank/DDBJ databases">
        <authorList>
            <person name="Quirk P.G."/>
            <person name="Krulwich T.A."/>
        </authorList>
    </citation>
    <scope>NUCLEOTIDE SEQUENCE</scope>
</reference>
<dbReference type="GO" id="GO:0031267">
    <property type="term" value="F:small GTPase binding"/>
    <property type="evidence" value="ECO:0007669"/>
    <property type="project" value="InterPro"/>
</dbReference>
<dbReference type="GO" id="GO:0005049">
    <property type="term" value="F:nuclear export signal receptor activity"/>
    <property type="evidence" value="ECO:0007669"/>
    <property type="project" value="InterPro"/>
</dbReference>
<evidence type="ECO:0000256" key="4">
    <source>
        <dbReference type="ARBA" id="ARBA00022448"/>
    </source>
</evidence>